<dbReference type="PANTHER" id="PTHR30204:SF69">
    <property type="entry name" value="MERR-FAMILY TRANSCRIPTIONAL REGULATOR"/>
    <property type="match status" value="1"/>
</dbReference>
<dbReference type="GO" id="GO:0003700">
    <property type="term" value="F:DNA-binding transcription factor activity"/>
    <property type="evidence" value="ECO:0007669"/>
    <property type="project" value="InterPro"/>
</dbReference>
<dbReference type="SUPFAM" id="SSF46955">
    <property type="entry name" value="Putative DNA-binding domain"/>
    <property type="match status" value="2"/>
</dbReference>
<dbReference type="AlphaFoldDB" id="A0A6B8RVY6"/>
<name>A0A6B8RVY6_9BACL</name>
<dbReference type="EMBL" id="CP034235">
    <property type="protein sequence ID" value="QGQ99298.1"/>
    <property type="molecule type" value="Genomic_DNA"/>
</dbReference>
<dbReference type="KEGG" id="ppsc:EHS13_32765"/>
<dbReference type="Gene3D" id="1.10.1660.10">
    <property type="match status" value="2"/>
</dbReference>
<evidence type="ECO:0000256" key="3">
    <source>
        <dbReference type="ARBA" id="ARBA00023125"/>
    </source>
</evidence>
<dbReference type="PROSITE" id="PS50937">
    <property type="entry name" value="HTH_MERR_2"/>
    <property type="match status" value="1"/>
</dbReference>
<dbReference type="Pfam" id="PF00376">
    <property type="entry name" value="MerR"/>
    <property type="match status" value="1"/>
</dbReference>
<evidence type="ECO:0000259" key="5">
    <source>
        <dbReference type="PROSITE" id="PS50937"/>
    </source>
</evidence>
<keyword evidence="7" id="KW-1185">Reference proteome</keyword>
<keyword evidence="4" id="KW-0804">Transcription</keyword>
<reference evidence="7" key="1">
    <citation type="submission" date="2018-11" db="EMBL/GenBank/DDBJ databases">
        <title>Complete genome sequence of Paenibacillus sp. ML311-T8.</title>
        <authorList>
            <person name="Nam Y.-D."/>
            <person name="Kang J."/>
            <person name="Chung W.-H."/>
            <person name="Park Y.S."/>
        </authorList>
    </citation>
    <scope>NUCLEOTIDE SEQUENCE [LARGE SCALE GENOMIC DNA]</scope>
    <source>
        <strain evidence="7">ML311-T8</strain>
    </source>
</reference>
<sequence>MFFNNVSVSVRMISCSEREFSCMQTKSLRPIDIAIKIGMSTSALRHYEAWGIIPSVPRSETDYRLYSKEHEAYFVCIRSMNSGFCMALTCKVMRLLIQRDVKSALWIVNEACAELNQEWKTVNRTILTLKTINTSPKMINRKKRASFTIKEAALETGVTATTIRYWEKIGIIECDRDQANGYRSFSAEIITQILLIQSLKYANYSLEAIKQVLSEMKNNNIAKAIEIAEGSLLMLDKRNQDQLSAVAQLLELCRFLRLV</sequence>
<dbReference type="SMART" id="SM00422">
    <property type="entry name" value="HTH_MERR"/>
    <property type="match status" value="2"/>
</dbReference>
<dbReference type="InterPro" id="IPR000551">
    <property type="entry name" value="MerR-type_HTH_dom"/>
</dbReference>
<evidence type="ECO:0000256" key="4">
    <source>
        <dbReference type="ARBA" id="ARBA00023163"/>
    </source>
</evidence>
<gene>
    <name evidence="6" type="ORF">EHS13_32765</name>
</gene>
<evidence type="ECO:0000256" key="2">
    <source>
        <dbReference type="ARBA" id="ARBA00023015"/>
    </source>
</evidence>
<keyword evidence="3" id="KW-0238">DNA-binding</keyword>
<accession>A0A6B8RVY6</accession>
<protein>
    <submittedName>
        <fullName evidence="6">MerR family transcriptional regulator</fullName>
    </submittedName>
</protein>
<evidence type="ECO:0000313" key="7">
    <source>
        <dbReference type="Proteomes" id="UP000426246"/>
    </source>
</evidence>
<dbReference type="InterPro" id="IPR009061">
    <property type="entry name" value="DNA-bd_dom_put_sf"/>
</dbReference>
<proteinExistence type="predicted"/>
<dbReference type="GO" id="GO:0003677">
    <property type="term" value="F:DNA binding"/>
    <property type="evidence" value="ECO:0007669"/>
    <property type="project" value="UniProtKB-KW"/>
</dbReference>
<dbReference type="Pfam" id="PF13411">
    <property type="entry name" value="MerR_1"/>
    <property type="match status" value="1"/>
</dbReference>
<organism evidence="6 7">
    <name type="scientific">Paenibacillus psychroresistens</name>
    <dbReference type="NCBI Taxonomy" id="1778678"/>
    <lineage>
        <taxon>Bacteria</taxon>
        <taxon>Bacillati</taxon>
        <taxon>Bacillota</taxon>
        <taxon>Bacilli</taxon>
        <taxon>Bacillales</taxon>
        <taxon>Paenibacillaceae</taxon>
        <taxon>Paenibacillus</taxon>
    </lineage>
</organism>
<dbReference type="InterPro" id="IPR047057">
    <property type="entry name" value="MerR_fam"/>
</dbReference>
<dbReference type="PANTHER" id="PTHR30204">
    <property type="entry name" value="REDOX-CYCLING DRUG-SENSING TRANSCRIPTIONAL ACTIVATOR SOXR"/>
    <property type="match status" value="1"/>
</dbReference>
<keyword evidence="1" id="KW-0678">Repressor</keyword>
<evidence type="ECO:0000256" key="1">
    <source>
        <dbReference type="ARBA" id="ARBA00022491"/>
    </source>
</evidence>
<evidence type="ECO:0000313" key="6">
    <source>
        <dbReference type="EMBL" id="QGQ99298.1"/>
    </source>
</evidence>
<dbReference type="Proteomes" id="UP000426246">
    <property type="component" value="Chromosome"/>
</dbReference>
<feature type="domain" description="HTH merR-type" evidence="5">
    <location>
        <begin position="146"/>
        <end position="215"/>
    </location>
</feature>
<keyword evidence="2" id="KW-0805">Transcription regulation</keyword>